<dbReference type="Gene3D" id="1.50.10.10">
    <property type="match status" value="1"/>
</dbReference>
<proteinExistence type="predicted"/>
<sequence>MKLTRKRIAQINTRNMYILFLCCLLTTGLYGQSTRFYQQFADSEIKRFPEAWQLDHGKRLYFGYAQGLGCLAMLKVWEKTNDQRYFDYVEAWADTIINEDGDIHLYKVEAYNIDYINPGKILFTLYEKTGKEKYRLAIEKLMGQLKHHPRTLEGVYWHKLIYPHQIWLDGIYMGDPFVAAYGKFVGDSTYFDDVINQILVTAKHTRDQKTGLYYHAWDESGKQQWANKKTGQSPNFWGRSVGWWFMALVDVLDVIPADYPNRDKVVALLADLADALPRYQDDEGLWWQILDKPGAAGNYQEASVNAMFMYAYAKAANKGYIARKYKNVAEKTWSGIQKKLLKTEDDGSLTLIQCNAVAGLGGHPYRDGSYDYYINERVRENDSKATGPLIMGLIELDK</sequence>
<keyword evidence="3" id="KW-1185">Reference proteome</keyword>
<evidence type="ECO:0000256" key="1">
    <source>
        <dbReference type="ARBA" id="ARBA00022801"/>
    </source>
</evidence>
<reference evidence="2 3" key="2">
    <citation type="journal article" date="2015" name="PLoS ONE">
        <title>Whole-Genome Optical Mapping and Finished Genome Sequence of Sphingobacterium deserti sp. nov., a New Species Isolated from the Western Desert of China.</title>
        <authorList>
            <person name="Teng C."/>
            <person name="Zhou Z."/>
            <person name="Molnar I."/>
            <person name="Li X."/>
            <person name="Tang R."/>
            <person name="Chen M."/>
            <person name="Wang L."/>
            <person name="Su S."/>
            <person name="Zhang W."/>
            <person name="Lin M."/>
        </authorList>
    </citation>
    <scope>NUCLEOTIDE SEQUENCE [LARGE SCALE GENOMIC DNA]</scope>
    <source>
        <strain evidence="3">ACCC05744</strain>
    </source>
</reference>
<dbReference type="GO" id="GO:0016787">
    <property type="term" value="F:hydrolase activity"/>
    <property type="evidence" value="ECO:0007669"/>
    <property type="project" value="UniProtKB-KW"/>
</dbReference>
<dbReference type="PANTHER" id="PTHR33886">
    <property type="entry name" value="UNSATURATED RHAMNOGALACTURONAN HYDROLASE (EUROFUNG)"/>
    <property type="match status" value="1"/>
</dbReference>
<reference evidence="3" key="1">
    <citation type="submission" date="2014-04" db="EMBL/GenBank/DDBJ databases">
        <title>Whole-Genome optical mapping and complete genome sequence of Sphingobacterium deserti sp. nov., a new spaces isolated from desert in the west of China.</title>
        <authorList>
            <person name="Teng C."/>
            <person name="Zhou Z."/>
            <person name="Li X."/>
            <person name="Chen M."/>
            <person name="Lin M."/>
            <person name="Wang L."/>
            <person name="Su S."/>
            <person name="Zhang C."/>
            <person name="Zhang W."/>
        </authorList>
    </citation>
    <scope>NUCLEOTIDE SEQUENCE [LARGE SCALE GENOMIC DNA]</scope>
    <source>
        <strain evidence="3">ACCC05744</strain>
    </source>
</reference>
<dbReference type="InterPro" id="IPR012341">
    <property type="entry name" value="6hp_glycosidase-like_sf"/>
</dbReference>
<comment type="caution">
    <text evidence="2">The sequence shown here is derived from an EMBL/GenBank/DDBJ whole genome shotgun (WGS) entry which is preliminary data.</text>
</comment>
<accession>A0A0B8T1X0</accession>
<dbReference type="AlphaFoldDB" id="A0A0B8T1X0"/>
<dbReference type="STRING" id="1229276.DI53_1060"/>
<name>A0A0B8T1X0_9SPHI</name>
<dbReference type="SUPFAM" id="SSF48208">
    <property type="entry name" value="Six-hairpin glycosidases"/>
    <property type="match status" value="1"/>
</dbReference>
<dbReference type="InterPro" id="IPR008928">
    <property type="entry name" value="6-hairpin_glycosidase_sf"/>
</dbReference>
<dbReference type="Pfam" id="PF07470">
    <property type="entry name" value="Glyco_hydro_88"/>
    <property type="match status" value="1"/>
</dbReference>
<dbReference type="Proteomes" id="UP000031802">
    <property type="component" value="Unassembled WGS sequence"/>
</dbReference>
<evidence type="ECO:0000313" key="3">
    <source>
        <dbReference type="Proteomes" id="UP000031802"/>
    </source>
</evidence>
<dbReference type="GO" id="GO:0005975">
    <property type="term" value="P:carbohydrate metabolic process"/>
    <property type="evidence" value="ECO:0007669"/>
    <property type="project" value="InterPro"/>
</dbReference>
<dbReference type="EMBL" id="JJMU01000016">
    <property type="protein sequence ID" value="KGE15142.1"/>
    <property type="molecule type" value="Genomic_DNA"/>
</dbReference>
<gene>
    <name evidence="2" type="ORF">DI53_1060</name>
</gene>
<dbReference type="PATRIC" id="fig|1229276.3.peg.1094"/>
<evidence type="ECO:0000313" key="2">
    <source>
        <dbReference type="EMBL" id="KGE15142.1"/>
    </source>
</evidence>
<dbReference type="OrthoDB" id="6381507at2"/>
<dbReference type="InterPro" id="IPR010905">
    <property type="entry name" value="Glyco_hydro_88"/>
</dbReference>
<dbReference type="eggNOG" id="COG4225">
    <property type="taxonomic scope" value="Bacteria"/>
</dbReference>
<dbReference type="RefSeq" id="WP_037496274.1">
    <property type="nucleotide sequence ID" value="NZ_JJMU01000016.1"/>
</dbReference>
<protein>
    <submittedName>
        <fullName evidence="2">Glycosyl hydrolase family 88</fullName>
    </submittedName>
</protein>
<keyword evidence="1 2" id="KW-0378">Hydrolase</keyword>
<dbReference type="InterPro" id="IPR052043">
    <property type="entry name" value="PolySaccharide_Degr_Enz"/>
</dbReference>
<dbReference type="PANTHER" id="PTHR33886:SF8">
    <property type="entry name" value="UNSATURATED RHAMNOGALACTURONAN HYDROLASE (EUROFUNG)"/>
    <property type="match status" value="1"/>
</dbReference>
<organism evidence="2 3">
    <name type="scientific">Sphingobacterium deserti</name>
    <dbReference type="NCBI Taxonomy" id="1229276"/>
    <lineage>
        <taxon>Bacteria</taxon>
        <taxon>Pseudomonadati</taxon>
        <taxon>Bacteroidota</taxon>
        <taxon>Sphingobacteriia</taxon>
        <taxon>Sphingobacteriales</taxon>
        <taxon>Sphingobacteriaceae</taxon>
        <taxon>Sphingobacterium</taxon>
    </lineage>
</organism>